<reference evidence="3 4" key="1">
    <citation type="submission" date="2019-08" db="EMBL/GenBank/DDBJ databases">
        <title>In-depth cultivation of the pig gut microbiome towards novel bacterial diversity and tailored functional studies.</title>
        <authorList>
            <person name="Wylensek D."/>
            <person name="Hitch T.C.A."/>
            <person name="Clavel T."/>
        </authorList>
    </citation>
    <scope>NUCLEOTIDE SEQUENCE [LARGE SCALE GENOMIC DNA]</scope>
    <source>
        <strain evidence="3 4">CA-Schmier-601-WT-1</strain>
    </source>
</reference>
<dbReference type="RefSeq" id="WP_154433821.1">
    <property type="nucleotide sequence ID" value="NZ_VUNC01000002.1"/>
</dbReference>
<dbReference type="Gene3D" id="3.30.9.10">
    <property type="entry name" value="D-Amino Acid Oxidase, subunit A, domain 2"/>
    <property type="match status" value="1"/>
</dbReference>
<organism evidence="3 4">
    <name type="scientific">Olsenella porci</name>
    <dbReference type="NCBI Taxonomy" id="2652279"/>
    <lineage>
        <taxon>Bacteria</taxon>
        <taxon>Bacillati</taxon>
        <taxon>Actinomycetota</taxon>
        <taxon>Coriobacteriia</taxon>
        <taxon>Coriobacteriales</taxon>
        <taxon>Atopobiaceae</taxon>
        <taxon>Olsenella</taxon>
    </lineage>
</organism>
<dbReference type="InterPro" id="IPR006076">
    <property type="entry name" value="FAD-dep_OxRdtase"/>
</dbReference>
<name>A0A6N7XQ37_9ACTN</name>
<comment type="caution">
    <text evidence="3">The sequence shown here is derived from an EMBL/GenBank/DDBJ whole genome shotgun (WGS) entry which is preliminary data.</text>
</comment>
<dbReference type="CDD" id="cd19946">
    <property type="entry name" value="GlpA-like_Fer2_BFD-like"/>
    <property type="match status" value="1"/>
</dbReference>
<dbReference type="Pfam" id="PF01266">
    <property type="entry name" value="DAO"/>
    <property type="match status" value="1"/>
</dbReference>
<sequence length="491" mass="52316">MGDPTWDVVVVGAGVCGCAIARELSRLQASVLVVEAREDVCCGTSKANSAIVHAGFDAPTGSLMARLNVEGASLFPQLSRDLDFAYERIGSLVVCTREEDLPALRALLERGRANGVPELSIVGRDDLVRMEPNVSDAAVAALWAPTGGICDPFDLTCALAENAAANGVSFSLNERVTGLHRLPDDTWGVSTTRGTRVARVVVNAAGVHADEVHGMASIQPMKIVPRRGQYELLDTTAGNHVRHTVFALPTKMGKGVLVTPTVHGNLLVGPTAEDIEDKDGTQTTAEGLARVREASMLTVRDIPFRETITSFSGLRAHRPEHEFAIGEVPDAPGFVDCAGIESPGLSASPAIGRMVAGIVRDILGLSEREGFVATRRGFPRLDRISLEDWDELVRKDPAYGRVVCRCCRVSEAQIRDACRRVPGARSVDGVKRRVGATMGRCQGGFCTPRIMQILCEEVPDLDLLGVCKSGPGSELAVARDKDGIGGEAHEA</sequence>
<dbReference type="InterPro" id="IPR007419">
    <property type="entry name" value="BFD-like_2Fe2S-bd_dom"/>
</dbReference>
<dbReference type="AlphaFoldDB" id="A0A6N7XQ37"/>
<protein>
    <submittedName>
        <fullName evidence="3">NAD(P)/FAD-dependent oxidoreductase</fullName>
    </submittedName>
</protein>
<evidence type="ECO:0000259" key="2">
    <source>
        <dbReference type="Pfam" id="PF04324"/>
    </source>
</evidence>
<dbReference type="PANTHER" id="PTHR42720:SF1">
    <property type="entry name" value="GLYCEROL 3-PHOSPHATE OXIDASE"/>
    <property type="match status" value="1"/>
</dbReference>
<evidence type="ECO:0000259" key="1">
    <source>
        <dbReference type="Pfam" id="PF01266"/>
    </source>
</evidence>
<feature type="domain" description="FAD dependent oxidoreductase" evidence="1">
    <location>
        <begin position="7"/>
        <end position="356"/>
    </location>
</feature>
<proteinExistence type="predicted"/>
<gene>
    <name evidence="3" type="ORF">FYJ68_02890</name>
</gene>
<dbReference type="Proteomes" id="UP000469325">
    <property type="component" value="Unassembled WGS sequence"/>
</dbReference>
<keyword evidence="4" id="KW-1185">Reference proteome</keyword>
<dbReference type="Gene3D" id="1.10.10.1100">
    <property type="entry name" value="BFD-like [2Fe-2S]-binding domain"/>
    <property type="match status" value="1"/>
</dbReference>
<dbReference type="InterPro" id="IPR052745">
    <property type="entry name" value="G3P_Oxidase/Oxidoreductase"/>
</dbReference>
<evidence type="ECO:0000313" key="4">
    <source>
        <dbReference type="Proteomes" id="UP000469325"/>
    </source>
</evidence>
<feature type="domain" description="BFD-like [2Fe-2S]-binding" evidence="2">
    <location>
        <begin position="402"/>
        <end position="454"/>
    </location>
</feature>
<dbReference type="PANTHER" id="PTHR42720">
    <property type="entry name" value="GLYCEROL-3-PHOSPHATE DEHYDROGENASE"/>
    <property type="match status" value="1"/>
</dbReference>
<dbReference type="Pfam" id="PF04324">
    <property type="entry name" value="Fer2_BFD"/>
    <property type="match status" value="1"/>
</dbReference>
<accession>A0A6N7XQ37</accession>
<evidence type="ECO:0000313" key="3">
    <source>
        <dbReference type="EMBL" id="MST72059.1"/>
    </source>
</evidence>
<dbReference type="InterPro" id="IPR036188">
    <property type="entry name" value="FAD/NAD-bd_sf"/>
</dbReference>
<dbReference type="EMBL" id="VUNC01000002">
    <property type="protein sequence ID" value="MST72059.1"/>
    <property type="molecule type" value="Genomic_DNA"/>
</dbReference>
<dbReference type="InterPro" id="IPR041854">
    <property type="entry name" value="BFD-like_2Fe2S-bd_dom_sf"/>
</dbReference>
<dbReference type="SUPFAM" id="SSF54373">
    <property type="entry name" value="FAD-linked reductases, C-terminal domain"/>
    <property type="match status" value="1"/>
</dbReference>
<dbReference type="SUPFAM" id="SSF51905">
    <property type="entry name" value="FAD/NAD(P)-binding domain"/>
    <property type="match status" value="1"/>
</dbReference>
<dbReference type="Gene3D" id="3.50.50.60">
    <property type="entry name" value="FAD/NAD(P)-binding domain"/>
    <property type="match status" value="1"/>
</dbReference>